<dbReference type="GO" id="GO:0005737">
    <property type="term" value="C:cytoplasm"/>
    <property type="evidence" value="ECO:0007669"/>
    <property type="project" value="UniProtKB-SubCell"/>
</dbReference>
<feature type="domain" description="Phosphoribosyltransferase" evidence="12">
    <location>
        <begin position="56"/>
        <end position="159"/>
    </location>
</feature>
<dbReference type="GO" id="GO:0003999">
    <property type="term" value="F:adenine phosphoribosyltransferase activity"/>
    <property type="evidence" value="ECO:0007669"/>
    <property type="project" value="UniProtKB-UniRule"/>
</dbReference>
<dbReference type="CDD" id="cd06223">
    <property type="entry name" value="PRTases_typeI"/>
    <property type="match status" value="1"/>
</dbReference>
<name>A0A934KEC4_9BACT</name>
<evidence type="ECO:0000256" key="9">
    <source>
        <dbReference type="ARBA" id="ARBA00022679"/>
    </source>
</evidence>
<evidence type="ECO:0000259" key="12">
    <source>
        <dbReference type="Pfam" id="PF00156"/>
    </source>
</evidence>
<dbReference type="Proteomes" id="UP000614410">
    <property type="component" value="Unassembled WGS sequence"/>
</dbReference>
<dbReference type="GO" id="GO:0002055">
    <property type="term" value="F:adenine binding"/>
    <property type="evidence" value="ECO:0007669"/>
    <property type="project" value="TreeGrafter"/>
</dbReference>
<evidence type="ECO:0000256" key="7">
    <source>
        <dbReference type="ARBA" id="ARBA00022490"/>
    </source>
</evidence>
<dbReference type="EMBL" id="JAEKNN010000051">
    <property type="protein sequence ID" value="MBJ7609763.1"/>
    <property type="molecule type" value="Genomic_DNA"/>
</dbReference>
<keyword evidence="7 11" id="KW-0963">Cytoplasm</keyword>
<dbReference type="Gene3D" id="3.40.50.2020">
    <property type="match status" value="1"/>
</dbReference>
<dbReference type="GO" id="GO:0006168">
    <property type="term" value="P:adenine salvage"/>
    <property type="evidence" value="ECO:0007669"/>
    <property type="project" value="InterPro"/>
</dbReference>
<evidence type="ECO:0000313" key="14">
    <source>
        <dbReference type="Proteomes" id="UP000614410"/>
    </source>
</evidence>
<dbReference type="InterPro" id="IPR005764">
    <property type="entry name" value="Ade_phspho_trans"/>
</dbReference>
<dbReference type="NCBIfam" id="NF002634">
    <property type="entry name" value="PRK02304.1-3"/>
    <property type="match status" value="1"/>
</dbReference>
<accession>A0A934KEC4</accession>
<evidence type="ECO:0000256" key="10">
    <source>
        <dbReference type="ARBA" id="ARBA00022726"/>
    </source>
</evidence>
<gene>
    <name evidence="11" type="primary">apt</name>
    <name evidence="13" type="ORF">JF887_10110</name>
</gene>
<evidence type="ECO:0000256" key="3">
    <source>
        <dbReference type="ARBA" id="ARBA00004496"/>
    </source>
</evidence>
<protein>
    <recommendedName>
        <fullName evidence="6 11">Adenine phosphoribosyltransferase</fullName>
        <shortName evidence="11">APRT</shortName>
        <ecNumber evidence="6 11">2.4.2.7</ecNumber>
    </recommendedName>
</protein>
<evidence type="ECO:0000256" key="1">
    <source>
        <dbReference type="ARBA" id="ARBA00000868"/>
    </source>
</evidence>
<dbReference type="HAMAP" id="MF_00004">
    <property type="entry name" value="Aden_phosphoribosyltr"/>
    <property type="match status" value="1"/>
</dbReference>
<keyword evidence="8 11" id="KW-0328">Glycosyltransferase</keyword>
<comment type="catalytic activity">
    <reaction evidence="1 11">
        <text>AMP + diphosphate = 5-phospho-alpha-D-ribose 1-diphosphate + adenine</text>
        <dbReference type="Rhea" id="RHEA:16609"/>
        <dbReference type="ChEBI" id="CHEBI:16708"/>
        <dbReference type="ChEBI" id="CHEBI:33019"/>
        <dbReference type="ChEBI" id="CHEBI:58017"/>
        <dbReference type="ChEBI" id="CHEBI:456215"/>
        <dbReference type="EC" id="2.4.2.7"/>
    </reaction>
</comment>
<comment type="similarity">
    <text evidence="5 11">Belongs to the purine/pyrimidine phosphoribosyltransferase family.</text>
</comment>
<comment type="function">
    <text evidence="2 11">Catalyzes a salvage reaction resulting in the formation of AMP, that is energically less costly than de novo synthesis.</text>
</comment>
<proteinExistence type="inferred from homology"/>
<dbReference type="NCBIfam" id="TIGR01090">
    <property type="entry name" value="apt"/>
    <property type="match status" value="1"/>
</dbReference>
<evidence type="ECO:0000313" key="13">
    <source>
        <dbReference type="EMBL" id="MBJ7609763.1"/>
    </source>
</evidence>
<dbReference type="GO" id="GO:0016208">
    <property type="term" value="F:AMP binding"/>
    <property type="evidence" value="ECO:0007669"/>
    <property type="project" value="TreeGrafter"/>
</dbReference>
<reference evidence="13 14" key="1">
    <citation type="submission" date="2020-10" db="EMBL/GenBank/DDBJ databases">
        <title>Ca. Dormibacterota MAGs.</title>
        <authorList>
            <person name="Montgomery K."/>
        </authorList>
    </citation>
    <scope>NUCLEOTIDE SEQUENCE [LARGE SCALE GENOMIC DNA]</scope>
    <source>
        <strain evidence="13">Mitchell_Peninsula_5</strain>
    </source>
</reference>
<comment type="pathway">
    <text evidence="4 11">Purine metabolism; AMP biosynthesis via salvage pathway; AMP from adenine: step 1/1.</text>
</comment>
<comment type="caution">
    <text evidence="13">The sequence shown here is derived from an EMBL/GenBank/DDBJ whole genome shotgun (WGS) entry which is preliminary data.</text>
</comment>
<evidence type="ECO:0000256" key="8">
    <source>
        <dbReference type="ARBA" id="ARBA00022676"/>
    </source>
</evidence>
<evidence type="ECO:0000256" key="4">
    <source>
        <dbReference type="ARBA" id="ARBA00004659"/>
    </source>
</evidence>
<dbReference type="SUPFAM" id="SSF53271">
    <property type="entry name" value="PRTase-like"/>
    <property type="match status" value="1"/>
</dbReference>
<evidence type="ECO:0000256" key="6">
    <source>
        <dbReference type="ARBA" id="ARBA00011893"/>
    </source>
</evidence>
<evidence type="ECO:0000256" key="11">
    <source>
        <dbReference type="HAMAP-Rule" id="MF_00004"/>
    </source>
</evidence>
<dbReference type="PANTHER" id="PTHR32315:SF3">
    <property type="entry name" value="ADENINE PHOSPHORIBOSYLTRANSFERASE"/>
    <property type="match status" value="1"/>
</dbReference>
<sequence>MRFSPPDDVSSGRLLAGSLAARLAGAVRAVPDFPRQGIVFRDITIVTGDAALFHACVDALAGAFADQNVHVVAAIESRGFVLGGAVAYLLNAGFVPVRKQGRLPAAVESVAYALEYGEATLEIHADAILPGQRVAVIDDLLATGGTACATIELVERLGGVVCGLGFLIELGDLPGAARLGDHDHVSLLTI</sequence>
<dbReference type="GO" id="GO:0006166">
    <property type="term" value="P:purine ribonucleoside salvage"/>
    <property type="evidence" value="ECO:0007669"/>
    <property type="project" value="UniProtKB-UniRule"/>
</dbReference>
<dbReference type="NCBIfam" id="NF002636">
    <property type="entry name" value="PRK02304.1-5"/>
    <property type="match status" value="1"/>
</dbReference>
<comment type="subcellular location">
    <subcellularLocation>
        <location evidence="3 11">Cytoplasm</location>
    </subcellularLocation>
</comment>
<dbReference type="AlphaFoldDB" id="A0A934KEC4"/>
<dbReference type="FunFam" id="3.40.50.2020:FF:000021">
    <property type="entry name" value="Adenine phosphoribosyltransferase"/>
    <property type="match status" value="1"/>
</dbReference>
<dbReference type="EC" id="2.4.2.7" evidence="6 11"/>
<evidence type="ECO:0000256" key="2">
    <source>
        <dbReference type="ARBA" id="ARBA00003968"/>
    </source>
</evidence>
<dbReference type="InterPro" id="IPR029057">
    <property type="entry name" value="PRTase-like"/>
</dbReference>
<dbReference type="GO" id="GO:0044209">
    <property type="term" value="P:AMP salvage"/>
    <property type="evidence" value="ECO:0007669"/>
    <property type="project" value="UniProtKB-UniRule"/>
</dbReference>
<dbReference type="Pfam" id="PF00156">
    <property type="entry name" value="Pribosyltran"/>
    <property type="match status" value="1"/>
</dbReference>
<keyword evidence="9 11" id="KW-0808">Transferase</keyword>
<dbReference type="PANTHER" id="PTHR32315">
    <property type="entry name" value="ADENINE PHOSPHORIBOSYLTRANSFERASE"/>
    <property type="match status" value="1"/>
</dbReference>
<comment type="subunit">
    <text evidence="11">Homodimer.</text>
</comment>
<dbReference type="InterPro" id="IPR050054">
    <property type="entry name" value="UPRTase/APRTase"/>
</dbReference>
<dbReference type="InterPro" id="IPR000836">
    <property type="entry name" value="PRTase_dom"/>
</dbReference>
<evidence type="ECO:0000256" key="5">
    <source>
        <dbReference type="ARBA" id="ARBA00008391"/>
    </source>
</evidence>
<keyword evidence="10 11" id="KW-0660">Purine salvage</keyword>
<organism evidence="13 14">
    <name type="scientific">Candidatus Amunia macphersoniae</name>
    <dbReference type="NCBI Taxonomy" id="3127014"/>
    <lineage>
        <taxon>Bacteria</taxon>
        <taxon>Bacillati</taxon>
        <taxon>Candidatus Dormiibacterota</taxon>
        <taxon>Candidatus Dormibacteria</taxon>
        <taxon>Candidatus Aeolococcales</taxon>
        <taxon>Candidatus Aeolococcaceae</taxon>
        <taxon>Candidatus Amunia</taxon>
    </lineage>
</organism>